<dbReference type="EMBL" id="CP000822">
    <property type="protein sequence ID" value="ABV12554.1"/>
    <property type="molecule type" value="Genomic_DNA"/>
</dbReference>
<dbReference type="STRING" id="290338.CKO_01419"/>
<accession>A8AGE1</accession>
<gene>
    <name evidence="1" type="ordered locus">CKO_01419</name>
</gene>
<dbReference type="AlphaFoldDB" id="A8AGE1"/>
<sequence length="90" mass="10429">MLLTARTSPRICWAPTPQRSYAMPNVPSWWFAKRISPHAVAGFHIHFSTLHALTCNLRYNGYKCADILLANPYHTRHSFYIRFLLPVFPA</sequence>
<dbReference type="Proteomes" id="UP000008148">
    <property type="component" value="Chromosome"/>
</dbReference>
<protein>
    <submittedName>
        <fullName evidence="1">Uncharacterized protein</fullName>
    </submittedName>
</protein>
<keyword evidence="2" id="KW-1185">Reference proteome</keyword>
<name>A8AGE1_CITK8</name>
<proteinExistence type="predicted"/>
<evidence type="ECO:0000313" key="1">
    <source>
        <dbReference type="EMBL" id="ABV12554.1"/>
    </source>
</evidence>
<reference evidence="1 2" key="1">
    <citation type="submission" date="2007-08" db="EMBL/GenBank/DDBJ databases">
        <authorList>
            <consortium name="The Citrobacter koseri Genome Sequencing Project"/>
            <person name="McClelland M."/>
            <person name="Sanderson E.K."/>
            <person name="Porwollik S."/>
            <person name="Spieth J."/>
            <person name="Clifton W.S."/>
            <person name="Latreille P."/>
            <person name="Courtney L."/>
            <person name="Wang C."/>
            <person name="Pepin K."/>
            <person name="Bhonagiri V."/>
            <person name="Nash W."/>
            <person name="Johnson M."/>
            <person name="Thiruvilangam P."/>
            <person name="Wilson R."/>
        </authorList>
    </citation>
    <scope>NUCLEOTIDE SEQUENCE [LARGE SCALE GENOMIC DNA]</scope>
    <source>
        <strain evidence="2">ATCC BAA-895 / CDC 4225-83 / SGSC4696</strain>
    </source>
</reference>
<organism evidence="1 2">
    <name type="scientific">Citrobacter koseri (strain ATCC BAA-895 / CDC 4225-83 / SGSC4696)</name>
    <dbReference type="NCBI Taxonomy" id="290338"/>
    <lineage>
        <taxon>Bacteria</taxon>
        <taxon>Pseudomonadati</taxon>
        <taxon>Pseudomonadota</taxon>
        <taxon>Gammaproteobacteria</taxon>
        <taxon>Enterobacterales</taxon>
        <taxon>Enterobacteriaceae</taxon>
        <taxon>Citrobacter</taxon>
    </lineage>
</organism>
<dbReference type="KEGG" id="cko:CKO_01419"/>
<evidence type="ECO:0000313" key="2">
    <source>
        <dbReference type="Proteomes" id="UP000008148"/>
    </source>
</evidence>
<dbReference type="HOGENOM" id="CLU_2435538_0_0_6"/>